<accession>A0A6A3XHZ3</accession>
<gene>
    <name evidence="1" type="ORF">PF002_g21108</name>
</gene>
<dbReference type="EMBL" id="QXGD01001591">
    <property type="protein sequence ID" value="KAE9202890.1"/>
    <property type="molecule type" value="Genomic_DNA"/>
</dbReference>
<protein>
    <submittedName>
        <fullName evidence="1">Uncharacterized protein</fullName>
    </submittedName>
</protein>
<evidence type="ECO:0000313" key="1">
    <source>
        <dbReference type="EMBL" id="KAE9202890.1"/>
    </source>
</evidence>
<name>A0A6A3XHZ3_9STRA</name>
<evidence type="ECO:0000313" key="2">
    <source>
        <dbReference type="Proteomes" id="UP000440367"/>
    </source>
</evidence>
<dbReference type="Proteomes" id="UP000440367">
    <property type="component" value="Unassembled WGS sequence"/>
</dbReference>
<organism evidence="1 2">
    <name type="scientific">Phytophthora fragariae</name>
    <dbReference type="NCBI Taxonomy" id="53985"/>
    <lineage>
        <taxon>Eukaryota</taxon>
        <taxon>Sar</taxon>
        <taxon>Stramenopiles</taxon>
        <taxon>Oomycota</taxon>
        <taxon>Peronosporomycetes</taxon>
        <taxon>Peronosporales</taxon>
        <taxon>Peronosporaceae</taxon>
        <taxon>Phytophthora</taxon>
    </lineage>
</organism>
<reference evidence="1 2" key="1">
    <citation type="submission" date="2018-08" db="EMBL/GenBank/DDBJ databases">
        <title>Genomic investigation of the strawberry pathogen Phytophthora fragariae indicates pathogenicity is determined by transcriptional variation in three key races.</title>
        <authorList>
            <person name="Adams T.M."/>
            <person name="Armitage A.D."/>
            <person name="Sobczyk M.K."/>
            <person name="Bates H.J."/>
            <person name="Dunwell J.M."/>
            <person name="Nellist C.F."/>
            <person name="Harrison R.J."/>
        </authorList>
    </citation>
    <scope>NUCLEOTIDE SEQUENCE [LARGE SCALE GENOMIC DNA]</scope>
    <source>
        <strain evidence="1 2">BC-1</strain>
    </source>
</reference>
<dbReference type="AlphaFoldDB" id="A0A6A3XHZ3"/>
<sequence>MTTANDIKVEGATTFSASVASSFRYAIEIKDEKLSVWMEDCSSKKQWYTGEMEKATYITAINSIMAASSTDYVELFRDALDSDLNSSGQMQRKLTTLNGGSIRLELALPVRALRSVWLAEYKFDLEPVSVERIDILESKLRDQEEKLEKLQIHGTTGQNAAFVQLVASKKDDKSRLRWNKFESDDFSVNGDDGVVKVLQPVESCRKLQSSSHGIFAANGFVELAGLLLSFQRERRHRACHPGIAFLMEGQPDIKIDGVTAFALPLATSYRYAIELKSSKMSIWMEDRISKKQWYKGGMAKTDYVSDANVIPDATVADYVKVQ</sequence>
<proteinExistence type="predicted"/>
<comment type="caution">
    <text evidence="1">The sequence shown here is derived from an EMBL/GenBank/DDBJ whole genome shotgun (WGS) entry which is preliminary data.</text>
</comment>